<dbReference type="InterPro" id="IPR027417">
    <property type="entry name" value="P-loop_NTPase"/>
</dbReference>
<dbReference type="Pfam" id="PF03704">
    <property type="entry name" value="BTAD"/>
    <property type="match status" value="1"/>
</dbReference>
<keyword evidence="2 3" id="KW-0238">DNA-binding</keyword>
<evidence type="ECO:0000256" key="2">
    <source>
        <dbReference type="ARBA" id="ARBA00023125"/>
    </source>
</evidence>
<dbReference type="Pfam" id="PF00486">
    <property type="entry name" value="Trans_reg_C"/>
    <property type="match status" value="1"/>
</dbReference>
<dbReference type="SMART" id="SM00862">
    <property type="entry name" value="Trans_reg_C"/>
    <property type="match status" value="1"/>
</dbReference>
<dbReference type="Gene3D" id="1.25.40.10">
    <property type="entry name" value="Tetratricopeptide repeat domain"/>
    <property type="match status" value="2"/>
</dbReference>
<dbReference type="Pfam" id="PF13401">
    <property type="entry name" value="AAA_22"/>
    <property type="match status" value="1"/>
</dbReference>
<dbReference type="EMBL" id="QEKW01000004">
    <property type="protein sequence ID" value="PVZ11161.1"/>
    <property type="molecule type" value="Genomic_DNA"/>
</dbReference>
<dbReference type="SUPFAM" id="SSF46894">
    <property type="entry name" value="C-terminal effector domain of the bipartite response regulators"/>
    <property type="match status" value="1"/>
</dbReference>
<dbReference type="PANTHER" id="PTHR47691:SF3">
    <property type="entry name" value="HTH-TYPE TRANSCRIPTIONAL REGULATOR RV0890C-RELATED"/>
    <property type="match status" value="1"/>
</dbReference>
<gene>
    <name evidence="6" type="ORF">C8D89_104376</name>
</gene>
<dbReference type="InterPro" id="IPR058852">
    <property type="entry name" value="HTH_77"/>
</dbReference>
<dbReference type="RefSeq" id="WP_116708142.1">
    <property type="nucleotide sequence ID" value="NZ_QEKW01000004.1"/>
</dbReference>
<dbReference type="CDD" id="cd15831">
    <property type="entry name" value="BTAD"/>
    <property type="match status" value="1"/>
</dbReference>
<feature type="DNA-binding region" description="OmpR/PhoB-type" evidence="3">
    <location>
        <begin position="1"/>
        <end position="85"/>
    </location>
</feature>
<dbReference type="GO" id="GO:0006355">
    <property type="term" value="P:regulation of DNA-templated transcription"/>
    <property type="evidence" value="ECO:0007669"/>
    <property type="project" value="InterPro"/>
</dbReference>
<dbReference type="SUPFAM" id="SSF48452">
    <property type="entry name" value="TPR-like"/>
    <property type="match status" value="2"/>
</dbReference>
<evidence type="ECO:0000313" key="6">
    <source>
        <dbReference type="EMBL" id="PVZ11161.1"/>
    </source>
</evidence>
<feature type="compositionally biased region" description="Pro residues" evidence="4">
    <location>
        <begin position="237"/>
        <end position="255"/>
    </location>
</feature>
<reference evidence="6 7" key="1">
    <citation type="submission" date="2018-04" db="EMBL/GenBank/DDBJ databases">
        <title>Genomic Encyclopedia of Type Strains, Phase IV (KMG-IV): sequencing the most valuable type-strain genomes for metagenomic binning, comparative biology and taxonomic classification.</title>
        <authorList>
            <person name="Goeker M."/>
        </authorList>
    </citation>
    <scope>NUCLEOTIDE SEQUENCE [LARGE SCALE GENOMIC DNA]</scope>
    <source>
        <strain evidence="6 7">DSM 45771</strain>
    </source>
</reference>
<proteinExistence type="inferred from homology"/>
<accession>A0A2U1FG18</accession>
<dbReference type="Gene3D" id="3.40.50.300">
    <property type="entry name" value="P-loop containing nucleotide triphosphate hydrolases"/>
    <property type="match status" value="1"/>
</dbReference>
<dbReference type="InterPro" id="IPR049945">
    <property type="entry name" value="AAA_22"/>
</dbReference>
<dbReference type="AlphaFoldDB" id="A0A2U1FG18"/>
<dbReference type="PROSITE" id="PS51755">
    <property type="entry name" value="OMPR_PHOB"/>
    <property type="match status" value="1"/>
</dbReference>
<dbReference type="InterPro" id="IPR011990">
    <property type="entry name" value="TPR-like_helical_dom_sf"/>
</dbReference>
<dbReference type="PRINTS" id="PR00364">
    <property type="entry name" value="DISEASERSIST"/>
</dbReference>
<protein>
    <submittedName>
        <fullName evidence="6">Putative ATPase</fullName>
    </submittedName>
</protein>
<name>A0A2U1FG18_9PSEU</name>
<dbReference type="Proteomes" id="UP000245639">
    <property type="component" value="Unassembled WGS sequence"/>
</dbReference>
<evidence type="ECO:0000256" key="1">
    <source>
        <dbReference type="ARBA" id="ARBA00005820"/>
    </source>
</evidence>
<comment type="similarity">
    <text evidence="1">Belongs to the AfsR/DnrI/RedD regulatory family.</text>
</comment>
<dbReference type="InterPro" id="IPR036388">
    <property type="entry name" value="WH-like_DNA-bd_sf"/>
</dbReference>
<dbReference type="GO" id="GO:0000160">
    <property type="term" value="P:phosphorelay signal transduction system"/>
    <property type="evidence" value="ECO:0007669"/>
    <property type="project" value="InterPro"/>
</dbReference>
<evidence type="ECO:0000256" key="4">
    <source>
        <dbReference type="SAM" id="MobiDB-lite"/>
    </source>
</evidence>
<feature type="region of interest" description="Disordered" evidence="4">
    <location>
        <begin position="976"/>
        <end position="998"/>
    </location>
</feature>
<dbReference type="InterPro" id="IPR016032">
    <property type="entry name" value="Sig_transdc_resp-reg_C-effctor"/>
</dbReference>
<dbReference type="InterPro" id="IPR005158">
    <property type="entry name" value="BTAD"/>
</dbReference>
<sequence length="998" mass="105128">MRLRVLGAVAVDDRPVRSARVRRLLALLAVRPGEVHAADQLVEHVWPAEPPRHADAALHSLVSRARGVIGEDALLTRPPGYLLQLADADLDTTLFVRLVERARAADGPAEAAVLLDEALALWRGPAFAEFADEDPVRPEAVRLTELRASAEDERVVADLDLGRPEAAVARLDPMIAAEPFRERRRELLVGALHRAGRAADALAAVAAYRRTLADELGLDPGPELARLEAAVLAGTPEPEPPPVPGPRPSPDPAPRFPSSRPADPGELVGRDEALASLAEALRAARGPVTLVGPGGVGKTSLARRVLASVDELRADGSVVAELATVRDDAEVAPLVAAALLAERTSGAPAPQEDARRQVLDALHGRRFLLVLDNAEHVAGGTAALVEAVTEHCPGTTVLVTSREPLGVTGEQVCPVVPLETDAAVALFARRAAAASPGFVLTPGNTALVAEACRRLDRLPLALELAAARMRALSPAELVERLPSQLRLLRSPRRVAERRHRTLHAVVDWSYQLLSPGEQALLDRWSVFAGSFTLPAAEAVAGPADGPEEDPDGVLADLVDRCLVVATLDPDGGPTRYCLLETVRAYARERLEARGEADEARDRHARWAARFVAATGELNGRDTDRRMRAIAGEWNELRAAVDHAAHADLPLAATIVAGLVHYADVAMPPEAFGWAERLLAAAPEPAAVGPDGATVFAVAAAGARFGGDLDRAGALLERATALLAGPDDPQARHVAFVRGECELLAGRIDASAAAGHELARLGRAAGDDRAVALALSNLALVAAYAGDGAAAIRQADALQRWCTELGDPLLAPWASYAAGEVRTETDPDAALALVEEGLRLARDVGDRYALGVALVTAASLRARRGDPVAAARLATETLEHWRGAGNRTHQWVGLRHVVELLARVERDEEAAELLGGLAARRTGGQAYGADARRLSDLREQLVRRAGDAVVAAAEARGAALADDALVDLARARLAAMTGAPAAGGRHEDAPTSPARSPQR</sequence>
<feature type="region of interest" description="Disordered" evidence="4">
    <location>
        <begin position="234"/>
        <end position="267"/>
    </location>
</feature>
<comment type="caution">
    <text evidence="6">The sequence shown here is derived from an EMBL/GenBank/DDBJ whole genome shotgun (WGS) entry which is preliminary data.</text>
</comment>
<dbReference type="SMART" id="SM01043">
    <property type="entry name" value="BTAD"/>
    <property type="match status" value="1"/>
</dbReference>
<dbReference type="OrthoDB" id="9812579at2"/>
<dbReference type="GO" id="GO:0003677">
    <property type="term" value="F:DNA binding"/>
    <property type="evidence" value="ECO:0007669"/>
    <property type="project" value="UniProtKB-UniRule"/>
</dbReference>
<organism evidence="6 7">
    <name type="scientific">Actinomycetospora cinnamomea</name>
    <dbReference type="NCBI Taxonomy" id="663609"/>
    <lineage>
        <taxon>Bacteria</taxon>
        <taxon>Bacillati</taxon>
        <taxon>Actinomycetota</taxon>
        <taxon>Actinomycetes</taxon>
        <taxon>Pseudonocardiales</taxon>
        <taxon>Pseudonocardiaceae</taxon>
        <taxon>Actinomycetospora</taxon>
    </lineage>
</organism>
<evidence type="ECO:0000256" key="3">
    <source>
        <dbReference type="PROSITE-ProRule" id="PRU01091"/>
    </source>
</evidence>
<dbReference type="Pfam" id="PF25872">
    <property type="entry name" value="HTH_77"/>
    <property type="match status" value="1"/>
</dbReference>
<feature type="domain" description="OmpR/PhoB-type" evidence="5">
    <location>
        <begin position="1"/>
        <end position="85"/>
    </location>
</feature>
<keyword evidence="7" id="KW-1185">Reference proteome</keyword>
<dbReference type="Gene3D" id="1.10.10.10">
    <property type="entry name" value="Winged helix-like DNA-binding domain superfamily/Winged helix DNA-binding domain"/>
    <property type="match status" value="1"/>
</dbReference>
<dbReference type="InterPro" id="IPR001867">
    <property type="entry name" value="OmpR/PhoB-type_DNA-bd"/>
</dbReference>
<evidence type="ECO:0000313" key="7">
    <source>
        <dbReference type="Proteomes" id="UP000245639"/>
    </source>
</evidence>
<dbReference type="SUPFAM" id="SSF52540">
    <property type="entry name" value="P-loop containing nucleoside triphosphate hydrolases"/>
    <property type="match status" value="1"/>
</dbReference>
<dbReference type="PANTHER" id="PTHR47691">
    <property type="entry name" value="REGULATOR-RELATED"/>
    <property type="match status" value="1"/>
</dbReference>
<evidence type="ECO:0000259" key="5">
    <source>
        <dbReference type="PROSITE" id="PS51755"/>
    </source>
</evidence>